<dbReference type="Pfam" id="PF02518">
    <property type="entry name" value="HATPase_c"/>
    <property type="match status" value="1"/>
</dbReference>
<dbReference type="Pfam" id="PF02895">
    <property type="entry name" value="H-kinase_dim"/>
    <property type="match status" value="1"/>
</dbReference>
<evidence type="ECO:0000259" key="15">
    <source>
        <dbReference type="PROSITE" id="PS50894"/>
    </source>
</evidence>
<organism evidence="16 17">
    <name type="scientific">Halanaerobacter jeridensis</name>
    <dbReference type="NCBI Taxonomy" id="706427"/>
    <lineage>
        <taxon>Bacteria</taxon>
        <taxon>Bacillati</taxon>
        <taxon>Bacillota</taxon>
        <taxon>Clostridia</taxon>
        <taxon>Halanaerobiales</taxon>
        <taxon>Halobacteroidaceae</taxon>
        <taxon>Halanaerobacter</taxon>
    </lineage>
</organism>
<dbReference type="SUPFAM" id="SSF47384">
    <property type="entry name" value="Homodimeric domain of signal transducing histidine kinase"/>
    <property type="match status" value="1"/>
</dbReference>
<dbReference type="InterPro" id="IPR036641">
    <property type="entry name" value="HPT_dom_sf"/>
</dbReference>
<keyword evidence="10" id="KW-0902">Two-component regulatory system</keyword>
<feature type="domain" description="Histidine kinase" evidence="13">
    <location>
        <begin position="291"/>
        <end position="537"/>
    </location>
</feature>
<keyword evidence="6 16" id="KW-0808">Transferase</keyword>
<dbReference type="InterPro" id="IPR010808">
    <property type="entry name" value="CheA_P2-bd"/>
</dbReference>
<evidence type="ECO:0000313" key="17">
    <source>
        <dbReference type="Proteomes" id="UP000774000"/>
    </source>
</evidence>
<keyword evidence="7" id="KW-0547">Nucleotide-binding</keyword>
<evidence type="ECO:0000256" key="10">
    <source>
        <dbReference type="ARBA" id="ARBA00023012"/>
    </source>
</evidence>
<dbReference type="PANTHER" id="PTHR43395:SF1">
    <property type="entry name" value="CHEMOTAXIS PROTEIN CHEA"/>
    <property type="match status" value="1"/>
</dbReference>
<dbReference type="PROSITE" id="PS50894">
    <property type="entry name" value="HPT"/>
    <property type="match status" value="1"/>
</dbReference>
<dbReference type="InterPro" id="IPR035891">
    <property type="entry name" value="CheY-binding_CheA"/>
</dbReference>
<dbReference type="InterPro" id="IPR004105">
    <property type="entry name" value="CheA-like_dim"/>
</dbReference>
<dbReference type="EC" id="2.7.13.3" evidence="2"/>
<dbReference type="InterPro" id="IPR036097">
    <property type="entry name" value="HisK_dim/P_sf"/>
</dbReference>
<evidence type="ECO:0000256" key="3">
    <source>
        <dbReference type="ARBA" id="ARBA00021495"/>
    </source>
</evidence>
<dbReference type="GO" id="GO:0000155">
    <property type="term" value="F:phosphorelay sensor kinase activity"/>
    <property type="evidence" value="ECO:0007669"/>
    <property type="project" value="InterPro"/>
</dbReference>
<keyword evidence="5 11" id="KW-0597">Phosphoprotein</keyword>
<dbReference type="Proteomes" id="UP000774000">
    <property type="component" value="Unassembled WGS sequence"/>
</dbReference>
<keyword evidence="17" id="KW-1185">Reference proteome</keyword>
<evidence type="ECO:0000313" key="16">
    <source>
        <dbReference type="EMBL" id="MBM7555974.1"/>
    </source>
</evidence>
<dbReference type="SUPFAM" id="SSF47226">
    <property type="entry name" value="Histidine-containing phosphotransfer domain, HPT domain"/>
    <property type="match status" value="1"/>
</dbReference>
<dbReference type="InterPro" id="IPR004358">
    <property type="entry name" value="Sig_transdc_His_kin-like_C"/>
</dbReference>
<comment type="catalytic activity">
    <reaction evidence="1">
        <text>ATP + protein L-histidine = ADP + protein N-phospho-L-histidine.</text>
        <dbReference type="EC" id="2.7.13.3"/>
    </reaction>
</comment>
<dbReference type="Gene3D" id="1.20.120.160">
    <property type="entry name" value="HPT domain"/>
    <property type="match status" value="1"/>
</dbReference>
<dbReference type="RefSeq" id="WP_204700683.1">
    <property type="nucleotide sequence ID" value="NZ_JAFBDQ010000003.1"/>
</dbReference>
<dbReference type="CDD" id="cd16916">
    <property type="entry name" value="HATPase_CheA-like"/>
    <property type="match status" value="1"/>
</dbReference>
<dbReference type="GO" id="GO:0005737">
    <property type="term" value="C:cytoplasm"/>
    <property type="evidence" value="ECO:0007669"/>
    <property type="project" value="InterPro"/>
</dbReference>
<dbReference type="GO" id="GO:0006935">
    <property type="term" value="P:chemotaxis"/>
    <property type="evidence" value="ECO:0007669"/>
    <property type="project" value="UniProtKB-KW"/>
</dbReference>
<proteinExistence type="predicted"/>
<dbReference type="PROSITE" id="PS50851">
    <property type="entry name" value="CHEW"/>
    <property type="match status" value="1"/>
</dbReference>
<comment type="caution">
    <text evidence="16">The sequence shown here is derived from an EMBL/GenBank/DDBJ whole genome shotgun (WGS) entry which is preliminary data.</text>
</comment>
<keyword evidence="9" id="KW-0067">ATP-binding</keyword>
<dbReference type="CDD" id="cd00088">
    <property type="entry name" value="HPT"/>
    <property type="match status" value="1"/>
</dbReference>
<dbReference type="Pfam" id="PF01627">
    <property type="entry name" value="Hpt"/>
    <property type="match status" value="1"/>
</dbReference>
<dbReference type="InterPro" id="IPR002545">
    <property type="entry name" value="CheW-lke_dom"/>
</dbReference>
<name>A0A938XQV2_9FIRM</name>
<dbReference type="EMBL" id="JAFBDQ010000003">
    <property type="protein sequence ID" value="MBM7555974.1"/>
    <property type="molecule type" value="Genomic_DNA"/>
</dbReference>
<evidence type="ECO:0000256" key="2">
    <source>
        <dbReference type="ARBA" id="ARBA00012438"/>
    </source>
</evidence>
<dbReference type="SUPFAM" id="SSF55874">
    <property type="entry name" value="ATPase domain of HSP90 chaperone/DNA topoisomerase II/histidine kinase"/>
    <property type="match status" value="1"/>
</dbReference>
<protein>
    <recommendedName>
        <fullName evidence="3">Chemotaxis protein CheA</fullName>
        <ecNumber evidence="2">2.7.13.3</ecNumber>
    </recommendedName>
</protein>
<dbReference type="InterPro" id="IPR008207">
    <property type="entry name" value="Sig_transdc_His_kin_Hpt_dom"/>
</dbReference>
<dbReference type="Pfam" id="PF01584">
    <property type="entry name" value="CheW"/>
    <property type="match status" value="1"/>
</dbReference>
<sequence length="669" mass="74514">MDMDEFQEMYASESREHLDILNDALLTLENDPENMEMVNESFRAAHTLKGMAGTMGFDQVSELAHAMENILDELRNGEIAVTTEVINLLFRAVDNLELLSSDPDQVEDLEGLIKELRNYTGDDTELSTGNQETSASSNNDYFSLDQDELEMVEDTPGETVIIKVILESDCVFKSLRADMVFDALEELGELIKANPSIDDIREEKLDEEFQVLFLTKESKETLSDALSNISEVDTIEIEVVEDLDDLSIQQESTGAEQEDESTIDGAKDKDSKSKKKSKTQSLSSRLRSSSTIKVDVDRLDSLMNLVAELVIKRTQVESVARSYDLDDLEKKLKPLSKVTTDLQDAVMEMRMVPISMVFNRFPRLVRDLAQDLEKDINLKIEGEETELDRTIIDEIGDPLVHLIRNSIDHGIEPPAEREEKDKPREGLVKLSAFHEGNNVVIQIEDDGAGIDPDVIEEKAIDKGVASPSEIENMSDQEIINLIFAPGFSTNEEVSDVSGRGVGMDVVKNKLDSLNGSIDIKSEVGKGSTFTMKLPLTLSIIQGFLTTVADQKYVIPLESIQEIVDVQPEDIQTIRQEQVIHRRGSVIPLISLRNKLGKEDDFEEEEISTVIVEIANDYYGLMVDSIIGQQEVVIKRINDLSENIEKIAGGAILGDGSIALILNVEEITIG</sequence>
<dbReference type="SMART" id="SM00387">
    <property type="entry name" value="HATPase_c"/>
    <property type="match status" value="1"/>
</dbReference>
<dbReference type="FunFam" id="3.30.565.10:FF:000016">
    <property type="entry name" value="Chemotaxis protein CheA, putative"/>
    <property type="match status" value="1"/>
</dbReference>
<feature type="domain" description="HPt" evidence="15">
    <location>
        <begin position="1"/>
        <end position="103"/>
    </location>
</feature>
<dbReference type="AlphaFoldDB" id="A0A938XQV2"/>
<evidence type="ECO:0000256" key="12">
    <source>
        <dbReference type="SAM" id="MobiDB-lite"/>
    </source>
</evidence>
<dbReference type="GO" id="GO:0005524">
    <property type="term" value="F:ATP binding"/>
    <property type="evidence" value="ECO:0007669"/>
    <property type="project" value="UniProtKB-KW"/>
</dbReference>
<evidence type="ECO:0000256" key="7">
    <source>
        <dbReference type="ARBA" id="ARBA00022741"/>
    </source>
</evidence>
<dbReference type="SMART" id="SM00260">
    <property type="entry name" value="CheW"/>
    <property type="match status" value="1"/>
</dbReference>
<keyword evidence="4" id="KW-0145">Chemotaxis</keyword>
<evidence type="ECO:0000256" key="8">
    <source>
        <dbReference type="ARBA" id="ARBA00022777"/>
    </source>
</evidence>
<evidence type="ECO:0000256" key="6">
    <source>
        <dbReference type="ARBA" id="ARBA00022679"/>
    </source>
</evidence>
<dbReference type="InterPro" id="IPR036061">
    <property type="entry name" value="CheW-like_dom_sf"/>
</dbReference>
<feature type="modified residue" description="Phosphohistidine" evidence="11">
    <location>
        <position position="46"/>
    </location>
</feature>
<accession>A0A938XQV2</accession>
<dbReference type="Pfam" id="PF07194">
    <property type="entry name" value="P2"/>
    <property type="match status" value="1"/>
</dbReference>
<dbReference type="InterPro" id="IPR037052">
    <property type="entry name" value="CheA-like_P2_sf"/>
</dbReference>
<dbReference type="SMART" id="SM01231">
    <property type="entry name" value="H-kinase_dim"/>
    <property type="match status" value="1"/>
</dbReference>
<dbReference type="PROSITE" id="PS50109">
    <property type="entry name" value="HIS_KIN"/>
    <property type="match status" value="1"/>
</dbReference>
<dbReference type="Gene3D" id="2.30.30.40">
    <property type="entry name" value="SH3 Domains"/>
    <property type="match status" value="1"/>
</dbReference>
<dbReference type="InterPro" id="IPR003594">
    <property type="entry name" value="HATPase_dom"/>
</dbReference>
<feature type="domain" description="CheW-like" evidence="14">
    <location>
        <begin position="539"/>
        <end position="669"/>
    </location>
</feature>
<reference evidence="16" key="1">
    <citation type="submission" date="2021-01" db="EMBL/GenBank/DDBJ databases">
        <title>Genomic Encyclopedia of Type Strains, Phase IV (KMG-IV): sequencing the most valuable type-strain genomes for metagenomic binning, comparative biology and taxonomic classification.</title>
        <authorList>
            <person name="Goeker M."/>
        </authorList>
    </citation>
    <scope>NUCLEOTIDE SEQUENCE</scope>
    <source>
        <strain evidence="16">DSM 23230</strain>
    </source>
</reference>
<dbReference type="PANTHER" id="PTHR43395">
    <property type="entry name" value="SENSOR HISTIDINE KINASE CHEA"/>
    <property type="match status" value="1"/>
</dbReference>
<dbReference type="Gene3D" id="3.30.565.10">
    <property type="entry name" value="Histidine kinase-like ATPase, C-terminal domain"/>
    <property type="match status" value="1"/>
</dbReference>
<evidence type="ECO:0000259" key="13">
    <source>
        <dbReference type="PROSITE" id="PS50109"/>
    </source>
</evidence>
<evidence type="ECO:0000256" key="9">
    <source>
        <dbReference type="ARBA" id="ARBA00022840"/>
    </source>
</evidence>
<dbReference type="SUPFAM" id="SSF55052">
    <property type="entry name" value="CheY-binding domain of CheA"/>
    <property type="match status" value="1"/>
</dbReference>
<dbReference type="SUPFAM" id="SSF50341">
    <property type="entry name" value="CheW-like"/>
    <property type="match status" value="1"/>
</dbReference>
<dbReference type="InterPro" id="IPR037006">
    <property type="entry name" value="CheA-like_homodim_sf"/>
</dbReference>
<keyword evidence="8 16" id="KW-0418">Kinase</keyword>
<dbReference type="PRINTS" id="PR00344">
    <property type="entry name" value="BCTRLSENSOR"/>
</dbReference>
<evidence type="ECO:0000256" key="11">
    <source>
        <dbReference type="PROSITE-ProRule" id="PRU00110"/>
    </source>
</evidence>
<evidence type="ECO:0000256" key="5">
    <source>
        <dbReference type="ARBA" id="ARBA00022553"/>
    </source>
</evidence>
<evidence type="ECO:0000256" key="1">
    <source>
        <dbReference type="ARBA" id="ARBA00000085"/>
    </source>
</evidence>
<dbReference type="InterPro" id="IPR036890">
    <property type="entry name" value="HATPase_C_sf"/>
</dbReference>
<dbReference type="Gene3D" id="1.10.287.560">
    <property type="entry name" value="Histidine kinase CheA-like, homodimeric domain"/>
    <property type="match status" value="1"/>
</dbReference>
<dbReference type="CDD" id="cd00731">
    <property type="entry name" value="CheA_reg"/>
    <property type="match status" value="1"/>
</dbReference>
<feature type="region of interest" description="Disordered" evidence="12">
    <location>
        <begin position="250"/>
        <end position="282"/>
    </location>
</feature>
<dbReference type="InterPro" id="IPR005467">
    <property type="entry name" value="His_kinase_dom"/>
</dbReference>
<dbReference type="SMART" id="SM00073">
    <property type="entry name" value="HPT"/>
    <property type="match status" value="1"/>
</dbReference>
<evidence type="ECO:0000259" key="14">
    <source>
        <dbReference type="PROSITE" id="PS50851"/>
    </source>
</evidence>
<gene>
    <name evidence="16" type="ORF">JOC47_000808</name>
</gene>
<dbReference type="InterPro" id="IPR051315">
    <property type="entry name" value="Bact_Chemotaxis_CheA"/>
</dbReference>
<evidence type="ECO:0000256" key="4">
    <source>
        <dbReference type="ARBA" id="ARBA00022500"/>
    </source>
</evidence>
<dbReference type="Gene3D" id="3.30.70.1110">
    <property type="entry name" value="Histidine kinase CheA-like, P2 response regulator-binding domain"/>
    <property type="match status" value="1"/>
</dbReference>